<feature type="compositionally biased region" description="Acidic residues" evidence="1">
    <location>
        <begin position="60"/>
        <end position="73"/>
    </location>
</feature>
<protein>
    <submittedName>
        <fullName evidence="2">Uncharacterized protein</fullName>
    </submittedName>
</protein>
<dbReference type="EMBL" id="KQ414643">
    <property type="protein sequence ID" value="KOC66692.1"/>
    <property type="molecule type" value="Genomic_DNA"/>
</dbReference>
<evidence type="ECO:0000313" key="3">
    <source>
        <dbReference type="Proteomes" id="UP000053825"/>
    </source>
</evidence>
<evidence type="ECO:0000256" key="1">
    <source>
        <dbReference type="SAM" id="MobiDB-lite"/>
    </source>
</evidence>
<reference evidence="2 3" key="1">
    <citation type="submission" date="2015-07" db="EMBL/GenBank/DDBJ databases">
        <title>The genome of Habropoda laboriosa.</title>
        <authorList>
            <person name="Pan H."/>
            <person name="Kapheim K."/>
        </authorList>
    </citation>
    <scope>NUCLEOTIDE SEQUENCE [LARGE SCALE GENOMIC DNA]</scope>
    <source>
        <strain evidence="2">0110345459</strain>
    </source>
</reference>
<dbReference type="Proteomes" id="UP000053825">
    <property type="component" value="Unassembled WGS sequence"/>
</dbReference>
<accession>A0A0L7R732</accession>
<sequence length="365" mass="39818">MPGRRDGIPGRRKTGRKGFGAAGSHTLQAFIPRESKIENGLGRVAKGGWNGDLSRRYPSVEEEEEEYGEASDCEGERRVTVGDGGKISVDGRQAASKPYREGTLRPGRQAGRQDGKPSDSMRPRGLVRGWKSVIVLIDCGLSEADIDVVNEYTLERATPDSILGVASVTVSDHTLNIDVVAASAGCTTIPERNLNAALPRELFKTLFCSLCLFEERANLRLESDHAMGGSLKTKEVVTRLKIAVNAGISCWEERGANGESKSGRRGMGNVRDQNCGRSVAKTSVYLSRKCPTITMLSTNFPYSAQLLYAFRDFPFYRIPIKFPPNPPEAGDAIDEEFCDSTNAVNGAVLYATDANQRVEKSRYAD</sequence>
<organism evidence="2 3">
    <name type="scientific">Habropoda laboriosa</name>
    <dbReference type="NCBI Taxonomy" id="597456"/>
    <lineage>
        <taxon>Eukaryota</taxon>
        <taxon>Metazoa</taxon>
        <taxon>Ecdysozoa</taxon>
        <taxon>Arthropoda</taxon>
        <taxon>Hexapoda</taxon>
        <taxon>Insecta</taxon>
        <taxon>Pterygota</taxon>
        <taxon>Neoptera</taxon>
        <taxon>Endopterygota</taxon>
        <taxon>Hymenoptera</taxon>
        <taxon>Apocrita</taxon>
        <taxon>Aculeata</taxon>
        <taxon>Apoidea</taxon>
        <taxon>Anthophila</taxon>
        <taxon>Apidae</taxon>
        <taxon>Habropoda</taxon>
    </lineage>
</organism>
<feature type="compositionally biased region" description="Basic and acidic residues" evidence="1">
    <location>
        <begin position="111"/>
        <end position="122"/>
    </location>
</feature>
<name>A0A0L7R732_9HYME</name>
<gene>
    <name evidence="2" type="ORF">WH47_00901</name>
</gene>
<evidence type="ECO:0000313" key="2">
    <source>
        <dbReference type="EMBL" id="KOC66692.1"/>
    </source>
</evidence>
<proteinExistence type="predicted"/>
<dbReference type="AlphaFoldDB" id="A0A0L7R732"/>
<keyword evidence="3" id="KW-1185">Reference proteome</keyword>
<feature type="region of interest" description="Disordered" evidence="1">
    <location>
        <begin position="1"/>
        <end position="124"/>
    </location>
</feature>